<dbReference type="EMBL" id="MEYS01000001">
    <property type="protein sequence ID" value="OGD34413.1"/>
    <property type="molecule type" value="Genomic_DNA"/>
</dbReference>
<reference evidence="1 2" key="1">
    <citation type="journal article" date="2016" name="Nat. Commun.">
        <title>Thousands of microbial genomes shed light on interconnected biogeochemical processes in an aquifer system.</title>
        <authorList>
            <person name="Anantharaman K."/>
            <person name="Brown C.T."/>
            <person name="Hug L.A."/>
            <person name="Sharon I."/>
            <person name="Castelle C.J."/>
            <person name="Probst A.J."/>
            <person name="Thomas B.C."/>
            <person name="Singh A."/>
            <person name="Wilkins M.J."/>
            <person name="Karaoz U."/>
            <person name="Brodie E.L."/>
            <person name="Williams K.H."/>
            <person name="Hubbard S.S."/>
            <person name="Banfield J.F."/>
        </authorList>
    </citation>
    <scope>NUCLEOTIDE SEQUENCE [LARGE SCALE GENOMIC DNA]</scope>
</reference>
<dbReference type="InterPro" id="IPR013321">
    <property type="entry name" value="Arc_rbn_hlx_hlx"/>
</dbReference>
<name>A0A1F5BUY3_9BACT</name>
<dbReference type="Gene3D" id="1.10.1220.10">
    <property type="entry name" value="Met repressor-like"/>
    <property type="match status" value="1"/>
</dbReference>
<gene>
    <name evidence="1" type="ORF">A2988_02700</name>
</gene>
<dbReference type="AlphaFoldDB" id="A0A1F5BUY3"/>
<organism evidence="1 2">
    <name type="scientific">Candidatus Azambacteria bacterium RIFCSPLOWO2_01_FULL_46_25</name>
    <dbReference type="NCBI Taxonomy" id="1797298"/>
    <lineage>
        <taxon>Bacteria</taxon>
        <taxon>Candidatus Azamiibacteriota</taxon>
    </lineage>
</organism>
<proteinExistence type="predicted"/>
<dbReference type="Proteomes" id="UP000176650">
    <property type="component" value="Unassembled WGS sequence"/>
</dbReference>
<evidence type="ECO:0000313" key="2">
    <source>
        <dbReference type="Proteomes" id="UP000176650"/>
    </source>
</evidence>
<accession>A0A1F5BUY3</accession>
<dbReference type="STRING" id="1797298.A2988_02700"/>
<sequence>MKVKQRTTSYERVNITLPHETLLLLDRITEKGERSHLIEKAVQHYVSAVGQSHLRVKLKEGALARAKRDLEIAQGWFHLEDEI</sequence>
<evidence type="ECO:0000313" key="1">
    <source>
        <dbReference type="EMBL" id="OGD34413.1"/>
    </source>
</evidence>
<evidence type="ECO:0008006" key="3">
    <source>
        <dbReference type="Google" id="ProtNLM"/>
    </source>
</evidence>
<protein>
    <recommendedName>
        <fullName evidence="3">Ribbon-helix-helix protein CopG domain-containing protein</fullName>
    </recommendedName>
</protein>
<comment type="caution">
    <text evidence="1">The sequence shown here is derived from an EMBL/GenBank/DDBJ whole genome shotgun (WGS) entry which is preliminary data.</text>
</comment>
<dbReference type="GO" id="GO:0006355">
    <property type="term" value="P:regulation of DNA-templated transcription"/>
    <property type="evidence" value="ECO:0007669"/>
    <property type="project" value="InterPro"/>
</dbReference>